<dbReference type="Pfam" id="PF04258">
    <property type="entry name" value="Peptidase_A22B"/>
    <property type="match status" value="1"/>
</dbReference>
<dbReference type="GO" id="GO:0005765">
    <property type="term" value="C:lysosomal membrane"/>
    <property type="evidence" value="ECO:0007669"/>
    <property type="project" value="TreeGrafter"/>
</dbReference>
<feature type="region of interest" description="Disordered" evidence="2">
    <location>
        <begin position="215"/>
        <end position="249"/>
    </location>
</feature>
<keyword evidence="4" id="KW-1185">Reference proteome</keyword>
<dbReference type="Proteomes" id="UP001157006">
    <property type="component" value="Chromosome 6"/>
</dbReference>
<dbReference type="PANTHER" id="PTHR12174">
    <property type="entry name" value="SIGNAL PEPTIDE PEPTIDASE"/>
    <property type="match status" value="1"/>
</dbReference>
<dbReference type="GO" id="GO:0098553">
    <property type="term" value="C:lumenal side of endoplasmic reticulum membrane"/>
    <property type="evidence" value="ECO:0007669"/>
    <property type="project" value="TreeGrafter"/>
</dbReference>
<dbReference type="InterPro" id="IPR007369">
    <property type="entry name" value="Peptidase_A22B_SPP"/>
</dbReference>
<evidence type="ECO:0000313" key="3">
    <source>
        <dbReference type="EMBL" id="CAI8617976.1"/>
    </source>
</evidence>
<feature type="region of interest" description="Disordered" evidence="2">
    <location>
        <begin position="168"/>
        <end position="203"/>
    </location>
</feature>
<evidence type="ECO:0000313" key="4">
    <source>
        <dbReference type="Proteomes" id="UP001157006"/>
    </source>
</evidence>
<dbReference type="GO" id="GO:0030660">
    <property type="term" value="C:Golgi-associated vesicle membrane"/>
    <property type="evidence" value="ECO:0007669"/>
    <property type="project" value="TreeGrafter"/>
</dbReference>
<feature type="compositionally biased region" description="Polar residues" evidence="2">
    <location>
        <begin position="186"/>
        <end position="196"/>
    </location>
</feature>
<dbReference type="AlphaFoldDB" id="A0AAV1B6L8"/>
<dbReference type="EMBL" id="OX451741">
    <property type="protein sequence ID" value="CAI8617976.1"/>
    <property type="molecule type" value="Genomic_DNA"/>
</dbReference>
<feature type="compositionally biased region" description="Basic and acidic residues" evidence="2">
    <location>
        <begin position="174"/>
        <end position="185"/>
    </location>
</feature>
<organism evidence="3 4">
    <name type="scientific">Vicia faba</name>
    <name type="common">Broad bean</name>
    <name type="synonym">Faba vulgaris</name>
    <dbReference type="NCBI Taxonomy" id="3906"/>
    <lineage>
        <taxon>Eukaryota</taxon>
        <taxon>Viridiplantae</taxon>
        <taxon>Streptophyta</taxon>
        <taxon>Embryophyta</taxon>
        <taxon>Tracheophyta</taxon>
        <taxon>Spermatophyta</taxon>
        <taxon>Magnoliopsida</taxon>
        <taxon>eudicotyledons</taxon>
        <taxon>Gunneridae</taxon>
        <taxon>Pentapetalae</taxon>
        <taxon>rosids</taxon>
        <taxon>fabids</taxon>
        <taxon>Fabales</taxon>
        <taxon>Fabaceae</taxon>
        <taxon>Papilionoideae</taxon>
        <taxon>50 kb inversion clade</taxon>
        <taxon>NPAAA clade</taxon>
        <taxon>Hologalegina</taxon>
        <taxon>IRL clade</taxon>
        <taxon>Fabeae</taxon>
        <taxon>Vicia</taxon>
    </lineage>
</organism>
<dbReference type="GO" id="GO:0033619">
    <property type="term" value="P:membrane protein proteolysis"/>
    <property type="evidence" value="ECO:0007669"/>
    <property type="project" value="TreeGrafter"/>
</dbReference>
<sequence length="369" mass="40864">MNPRSKPDSATVLSSYPDSGGLGCGYVMNRWGFAVGSVSMALGDGVADERSSPRGDDDSCVFTKAGGVEGCCGRHSFGGCRKCGGKVLKEFTSIKSFLHVVESECFGICLMITVLQLAQLPNIKVATVLLSSAFAYDIFWVFISPLIFHESVMIANPRVALQPPRMTGAMDVSESGREYGAKNTDDTPVTGTSQKTRGGAESRFRKRSKYLSYPYTNSEPRLKSFPAETEESNTPSPTPKAKASSRTKNSSAVVKCLAVQNSSVHLPVTYFQEQCINEDVEEDDINDEIQEDDINDKIQEDDLNDKIQEDDVDDEFQEDDIDLDDEFQEEDIDGEFQEDDVDEEFMEDDISNEFQEDDLDALLLEDKLE</sequence>
<evidence type="ECO:0000256" key="2">
    <source>
        <dbReference type="SAM" id="MobiDB-lite"/>
    </source>
</evidence>
<accession>A0AAV1B6L8</accession>
<dbReference type="GO" id="GO:0098554">
    <property type="term" value="C:cytoplasmic side of endoplasmic reticulum membrane"/>
    <property type="evidence" value="ECO:0007669"/>
    <property type="project" value="TreeGrafter"/>
</dbReference>
<proteinExistence type="predicted"/>
<keyword evidence="1" id="KW-0378">Hydrolase</keyword>
<dbReference type="PANTHER" id="PTHR12174:SF90">
    <property type="entry name" value="SIGNAL PEPTIDE PEPTIDASE-LIKE 3"/>
    <property type="match status" value="1"/>
</dbReference>
<name>A0AAV1B6L8_VICFA</name>
<reference evidence="3 4" key="1">
    <citation type="submission" date="2023-01" db="EMBL/GenBank/DDBJ databases">
        <authorList>
            <person name="Kreplak J."/>
        </authorList>
    </citation>
    <scope>NUCLEOTIDE SEQUENCE [LARGE SCALE GENOMIC DNA]</scope>
</reference>
<evidence type="ECO:0000256" key="1">
    <source>
        <dbReference type="ARBA" id="ARBA00022670"/>
    </source>
</evidence>
<keyword evidence="1" id="KW-0645">Protease</keyword>
<protein>
    <submittedName>
        <fullName evidence="3">Uncharacterized protein</fullName>
    </submittedName>
</protein>
<dbReference type="GO" id="GO:0042500">
    <property type="term" value="F:aspartic endopeptidase activity, intramembrane cleaving"/>
    <property type="evidence" value="ECO:0007669"/>
    <property type="project" value="InterPro"/>
</dbReference>
<gene>
    <name evidence="3" type="ORF">VFH_VI101440</name>
</gene>